<protein>
    <submittedName>
        <fullName evidence="1">Uncharacterized protein</fullName>
    </submittedName>
</protein>
<name>A0A6M3KL45_9ZZZZ</name>
<gene>
    <name evidence="1" type="ORF">MM415A00396_0008</name>
    <name evidence="2" type="ORF">TM448B00641_0017</name>
</gene>
<organism evidence="1">
    <name type="scientific">viral metagenome</name>
    <dbReference type="NCBI Taxonomy" id="1070528"/>
    <lineage>
        <taxon>unclassified sequences</taxon>
        <taxon>metagenomes</taxon>
        <taxon>organismal metagenomes</taxon>
    </lineage>
</organism>
<evidence type="ECO:0000313" key="2">
    <source>
        <dbReference type="EMBL" id="QJH96150.1"/>
    </source>
</evidence>
<sequence length="124" mass="13536">MQMWELVRRLLGATGPNHSFTPGLVANQYRTDLDGEGTADFPSTAEFSEWAQDISDALEAEGLIKSFNPPGGAGAVVLGAMVLTELGYELSHSLNGRNVVLMFESMMVEIERGEILRILHQLNS</sequence>
<evidence type="ECO:0000313" key="1">
    <source>
        <dbReference type="EMBL" id="QJA82572.1"/>
    </source>
</evidence>
<dbReference type="EMBL" id="MT144641">
    <property type="protein sequence ID" value="QJH96150.1"/>
    <property type="molecule type" value="Genomic_DNA"/>
</dbReference>
<proteinExistence type="predicted"/>
<dbReference type="AlphaFoldDB" id="A0A6M3KL45"/>
<accession>A0A6M3KL45</accession>
<dbReference type="EMBL" id="MT142491">
    <property type="protein sequence ID" value="QJA82572.1"/>
    <property type="molecule type" value="Genomic_DNA"/>
</dbReference>
<reference evidence="1" key="1">
    <citation type="submission" date="2020-03" db="EMBL/GenBank/DDBJ databases">
        <title>The deep terrestrial virosphere.</title>
        <authorList>
            <person name="Holmfeldt K."/>
            <person name="Nilsson E."/>
            <person name="Simone D."/>
            <person name="Lopez-Fernandez M."/>
            <person name="Wu X."/>
            <person name="de Brujin I."/>
            <person name="Lundin D."/>
            <person name="Andersson A."/>
            <person name="Bertilsson S."/>
            <person name="Dopson M."/>
        </authorList>
    </citation>
    <scope>NUCLEOTIDE SEQUENCE</scope>
    <source>
        <strain evidence="1">MM415A00396</strain>
        <strain evidence="2">TM448B00641</strain>
    </source>
</reference>